<dbReference type="RefSeq" id="WP_132127937.1">
    <property type="nucleotide sequence ID" value="NZ_CP042432.1"/>
</dbReference>
<dbReference type="InterPro" id="IPR039426">
    <property type="entry name" value="TonB-dep_rcpt-like"/>
</dbReference>
<dbReference type="InterPro" id="IPR023997">
    <property type="entry name" value="TonB-dep_OMP_SusC/RagA_CS"/>
</dbReference>
<keyword evidence="11" id="KW-1185">Reference proteome</keyword>
<evidence type="ECO:0000256" key="4">
    <source>
        <dbReference type="ARBA" id="ARBA00022692"/>
    </source>
</evidence>
<keyword evidence="5 7" id="KW-0472">Membrane</keyword>
<dbReference type="SUPFAM" id="SSF56935">
    <property type="entry name" value="Porins"/>
    <property type="match status" value="1"/>
</dbReference>
<dbReference type="InterPro" id="IPR036942">
    <property type="entry name" value="Beta-barrel_TonB_sf"/>
</dbReference>
<dbReference type="GO" id="GO:0009279">
    <property type="term" value="C:cell outer membrane"/>
    <property type="evidence" value="ECO:0007669"/>
    <property type="project" value="UniProtKB-SubCell"/>
</dbReference>
<dbReference type="Pfam" id="PF13715">
    <property type="entry name" value="CarbopepD_reg_2"/>
    <property type="match status" value="1"/>
</dbReference>
<dbReference type="InterPro" id="IPR012910">
    <property type="entry name" value="Plug_dom"/>
</dbReference>
<dbReference type="AlphaFoldDB" id="A0A4R3KU84"/>
<evidence type="ECO:0000256" key="5">
    <source>
        <dbReference type="ARBA" id="ARBA00023136"/>
    </source>
</evidence>
<comment type="similarity">
    <text evidence="7">Belongs to the TonB-dependent receptor family.</text>
</comment>
<keyword evidence="6 7" id="KW-0998">Cell outer membrane</keyword>
<keyword evidence="3 7" id="KW-1134">Transmembrane beta strand</keyword>
<dbReference type="Gene3D" id="2.40.170.20">
    <property type="entry name" value="TonB-dependent receptor, beta-barrel domain"/>
    <property type="match status" value="1"/>
</dbReference>
<keyword evidence="4 7" id="KW-0812">Transmembrane</keyword>
<keyword evidence="8" id="KW-0732">Signal</keyword>
<proteinExistence type="inferred from homology"/>
<dbReference type="Gene3D" id="2.170.130.10">
    <property type="entry name" value="TonB-dependent receptor, plug domain"/>
    <property type="match status" value="1"/>
</dbReference>
<accession>A0A4R3KU84</accession>
<evidence type="ECO:0000256" key="7">
    <source>
        <dbReference type="PROSITE-ProRule" id="PRU01360"/>
    </source>
</evidence>
<protein>
    <submittedName>
        <fullName evidence="10">TonB-linked SusC/RagA family outer membrane protein</fullName>
    </submittedName>
</protein>
<dbReference type="Proteomes" id="UP000295807">
    <property type="component" value="Unassembled WGS sequence"/>
</dbReference>
<dbReference type="Pfam" id="PF07715">
    <property type="entry name" value="Plug"/>
    <property type="match status" value="1"/>
</dbReference>
<evidence type="ECO:0000256" key="6">
    <source>
        <dbReference type="ARBA" id="ARBA00023237"/>
    </source>
</evidence>
<evidence type="ECO:0000256" key="2">
    <source>
        <dbReference type="ARBA" id="ARBA00022448"/>
    </source>
</evidence>
<dbReference type="SUPFAM" id="SSF49464">
    <property type="entry name" value="Carboxypeptidase regulatory domain-like"/>
    <property type="match status" value="1"/>
</dbReference>
<feature type="signal peptide" evidence="8">
    <location>
        <begin position="1"/>
        <end position="18"/>
    </location>
</feature>
<evidence type="ECO:0000256" key="3">
    <source>
        <dbReference type="ARBA" id="ARBA00022452"/>
    </source>
</evidence>
<evidence type="ECO:0000256" key="8">
    <source>
        <dbReference type="SAM" id="SignalP"/>
    </source>
</evidence>
<organism evidence="10 11">
    <name type="scientific">Anseongella ginsenosidimutans</name>
    <dbReference type="NCBI Taxonomy" id="496056"/>
    <lineage>
        <taxon>Bacteria</taxon>
        <taxon>Pseudomonadati</taxon>
        <taxon>Bacteroidota</taxon>
        <taxon>Sphingobacteriia</taxon>
        <taxon>Sphingobacteriales</taxon>
        <taxon>Sphingobacteriaceae</taxon>
        <taxon>Anseongella</taxon>
    </lineage>
</organism>
<dbReference type="NCBIfam" id="TIGR04056">
    <property type="entry name" value="OMP_RagA_SusC"/>
    <property type="match status" value="1"/>
</dbReference>
<feature type="chain" id="PRO_5020948734" evidence="8">
    <location>
        <begin position="19"/>
        <end position="1071"/>
    </location>
</feature>
<evidence type="ECO:0000313" key="11">
    <source>
        <dbReference type="Proteomes" id="UP000295807"/>
    </source>
</evidence>
<dbReference type="PROSITE" id="PS52016">
    <property type="entry name" value="TONB_DEPENDENT_REC_3"/>
    <property type="match status" value="1"/>
</dbReference>
<dbReference type="InterPro" id="IPR008969">
    <property type="entry name" value="CarboxyPept-like_regulatory"/>
</dbReference>
<dbReference type="InterPro" id="IPR023996">
    <property type="entry name" value="TonB-dep_OMP_SusC/RagA"/>
</dbReference>
<keyword evidence="2 7" id="KW-0813">Transport</keyword>
<evidence type="ECO:0000313" key="10">
    <source>
        <dbReference type="EMBL" id="TCS88815.1"/>
    </source>
</evidence>
<comment type="caution">
    <text evidence="10">The sequence shown here is derived from an EMBL/GenBank/DDBJ whole genome shotgun (WGS) entry which is preliminary data.</text>
</comment>
<feature type="domain" description="TonB-dependent receptor plug" evidence="9">
    <location>
        <begin position="118"/>
        <end position="224"/>
    </location>
</feature>
<evidence type="ECO:0000256" key="1">
    <source>
        <dbReference type="ARBA" id="ARBA00004571"/>
    </source>
</evidence>
<comment type="subcellular location">
    <subcellularLocation>
        <location evidence="1 7">Cell outer membrane</location>
        <topology evidence="1 7">Multi-pass membrane protein</topology>
    </subcellularLocation>
</comment>
<name>A0A4R3KU84_9SPHI</name>
<reference evidence="10 11" key="1">
    <citation type="submission" date="2019-03" db="EMBL/GenBank/DDBJ databases">
        <title>Genomic Encyclopedia of Type Strains, Phase IV (KMG-IV): sequencing the most valuable type-strain genomes for metagenomic binning, comparative biology and taxonomic classification.</title>
        <authorList>
            <person name="Goeker M."/>
        </authorList>
    </citation>
    <scope>NUCLEOTIDE SEQUENCE [LARGE SCALE GENOMIC DNA]</scope>
    <source>
        <strain evidence="10 11">DSM 21100</strain>
    </source>
</reference>
<evidence type="ECO:0000259" key="9">
    <source>
        <dbReference type="Pfam" id="PF07715"/>
    </source>
</evidence>
<dbReference type="Gene3D" id="2.60.40.1120">
    <property type="entry name" value="Carboxypeptidase-like, regulatory domain"/>
    <property type="match status" value="1"/>
</dbReference>
<sequence>MKIFCLILCLGLPLLSFAQDHYRIHGKVISALDKAPLPGASVAIKGTLLGSTTGKDGSFEFTANDSTPVLAISLLGYENRELSLHLPLDSPLLIVLNDATQTLDEVIVSTGYESLPRERATGSFEQIDQDLLNRRVSTDLLTRLDGIVPGMIFDKRIANSQTINTITIRGLSSIHANSAPLVVVDNFPYEGDITNINPNDIESITILKDAAAASIWGARAGNGVIVITTKKGRFNQPLQISFNANLTIGEKPDLFYYPEISSSDFIDVEQFLFEQGYYNNQENSSSRPVLSPVVELLIKKRDGLMSGEDVDKQINALRDRDVRDDFLQHLYRETVDQQYALNMTGGNESYNYSLSAGYDENLLSLKGNQNERITLKADNTLRLSPRLQLNANLLYTLSDSRSQSTFNLVGYEGIIPGSGKSSYYPYASLADEQGSPMALPKDYRFAYIDTVGKGNLLDWRFVPLNELGRGPRQVRSQDIFINAGLRYDFAGKFRAIFKYQYEKAHTNRNDNYSAESYYARNLINLFTNVGETNGVLRPIPLGGIIDLFDSELNVHAFRGQLNTDQIWNDKHQLTALAGWELRQIGSKSHSSRTYGYDDNLLTYSNVDFVSIFPSYDNLSYSRPIPNQTSFGETTNRFISLYGNAAYSYDHRYIVSVSARRDASNLFGVKTNQKWNPLWSAGASWNISRERFYTEALPELKLRITYGRSGNIDNSRSAYATISYYGPDPITNQFFASVDNPPDPNLSWEEVGMFNIGLDISTRDNRIRGSLEYYRKNSENLLASVPIDATTGFSRLTLNSANVKGWGWDVQLASRNLQGKVVWETNLQFSYHKNKVTRYLHEPSRPSLYIGSGLSITPIEGIILDPLFSYKWSGLDKETGDPMGLLKGEVSKDYRAIERESLFSDLVYHGSAVPLYFGSMRNKISWNNFTLSANITYRLAYFFRRKTLWYTDLFAKWSGHADYEKRWTQPGDELRTNVPSMIYPANSRRDEFYANSEVTVERGDHIRLQDISLSYTIEKTRWHALPLERIQVYLYANNLGLLWSASKSGLDPNIRTRYPAPKSIALGVKANF</sequence>
<dbReference type="InterPro" id="IPR037066">
    <property type="entry name" value="Plug_dom_sf"/>
</dbReference>
<dbReference type="OrthoDB" id="9768177at2"/>
<dbReference type="EMBL" id="SMAD01000002">
    <property type="protein sequence ID" value="TCS88815.1"/>
    <property type="molecule type" value="Genomic_DNA"/>
</dbReference>
<dbReference type="NCBIfam" id="TIGR04057">
    <property type="entry name" value="SusC_RagA_signa"/>
    <property type="match status" value="1"/>
</dbReference>
<gene>
    <name evidence="10" type="ORF">EDD80_1025</name>
</gene>